<dbReference type="InterPro" id="IPR035906">
    <property type="entry name" value="MetI-like_sf"/>
</dbReference>
<dbReference type="Gene3D" id="1.10.3720.10">
    <property type="entry name" value="MetI-like"/>
    <property type="match status" value="1"/>
</dbReference>
<gene>
    <name evidence="9" type="ORF">E8L99_17585</name>
</gene>
<feature type="domain" description="ABC transmembrane type-1" evidence="8">
    <location>
        <begin position="95"/>
        <end position="300"/>
    </location>
</feature>
<sequence>MAVYLIKRLAASVLTAILASIVVFMMMRSVPGDVVGQMLGQTSDPVAAAALREFFGLDQPVWRQYLGWLTRVVSGDLGTSWTRGQPVAGMIGSALGVTLQLSAATLVLATLVGVPLGVVAAMYEGRTIDRIVQSFSLFGLAAPVFWIGLMMLVGLSAISGWSPPLLYVPPTESLVENASIMALPILSLAVLQAAAYSQFVRQSVVAAFSEDYVRTAVAKGVPRRSVFFTHVLRNVAIPLVTFMGLILIQILGGAVIIESLFSLPGLGRLMLSAIETRDYPVLQGALLIVVVLAMAVNLAVDLFYRVIDPRVRLG</sequence>
<evidence type="ECO:0000256" key="1">
    <source>
        <dbReference type="ARBA" id="ARBA00004651"/>
    </source>
</evidence>
<dbReference type="KEGG" id="paqt:E8L99_17585"/>
<dbReference type="Proteomes" id="UP000298588">
    <property type="component" value="Chromosome"/>
</dbReference>
<evidence type="ECO:0000256" key="2">
    <source>
        <dbReference type="ARBA" id="ARBA00022448"/>
    </source>
</evidence>
<keyword evidence="10" id="KW-1185">Reference proteome</keyword>
<name>A0A4D7QPE5_9HYPH</name>
<evidence type="ECO:0000256" key="3">
    <source>
        <dbReference type="ARBA" id="ARBA00022475"/>
    </source>
</evidence>
<dbReference type="PANTHER" id="PTHR43163">
    <property type="entry name" value="DIPEPTIDE TRANSPORT SYSTEM PERMEASE PROTEIN DPPB-RELATED"/>
    <property type="match status" value="1"/>
</dbReference>
<keyword evidence="4 7" id="KW-0812">Transmembrane</keyword>
<evidence type="ECO:0000259" key="8">
    <source>
        <dbReference type="PROSITE" id="PS50928"/>
    </source>
</evidence>
<comment type="similarity">
    <text evidence="7">Belongs to the binding-protein-dependent transport system permease family.</text>
</comment>
<feature type="transmembrane region" description="Helical" evidence="7">
    <location>
        <begin position="178"/>
        <end position="196"/>
    </location>
</feature>
<dbReference type="EMBL" id="CP039865">
    <property type="protein sequence ID" value="QCK87439.1"/>
    <property type="molecule type" value="Genomic_DNA"/>
</dbReference>
<dbReference type="GO" id="GO:0005886">
    <property type="term" value="C:plasma membrane"/>
    <property type="evidence" value="ECO:0007669"/>
    <property type="project" value="UniProtKB-SubCell"/>
</dbReference>
<reference evidence="9 10" key="1">
    <citation type="submission" date="2019-04" db="EMBL/GenBank/DDBJ databases">
        <title>Phreatobacter aquaticus sp. nov.</title>
        <authorList>
            <person name="Choi A."/>
            <person name="Baek K."/>
        </authorList>
    </citation>
    <scope>NUCLEOTIDE SEQUENCE [LARGE SCALE GENOMIC DNA]</scope>
    <source>
        <strain evidence="9 10">NMCR1094</strain>
    </source>
</reference>
<evidence type="ECO:0000313" key="9">
    <source>
        <dbReference type="EMBL" id="QCK87439.1"/>
    </source>
</evidence>
<dbReference type="Pfam" id="PF00528">
    <property type="entry name" value="BPD_transp_1"/>
    <property type="match status" value="1"/>
</dbReference>
<feature type="transmembrane region" description="Helical" evidence="7">
    <location>
        <begin position="103"/>
        <end position="123"/>
    </location>
</feature>
<dbReference type="OrthoDB" id="9778910at2"/>
<dbReference type="SUPFAM" id="SSF161098">
    <property type="entry name" value="MetI-like"/>
    <property type="match status" value="1"/>
</dbReference>
<dbReference type="CDD" id="cd06261">
    <property type="entry name" value="TM_PBP2"/>
    <property type="match status" value="1"/>
</dbReference>
<dbReference type="InterPro" id="IPR045621">
    <property type="entry name" value="BPD_transp_1_N"/>
</dbReference>
<dbReference type="Pfam" id="PF19300">
    <property type="entry name" value="BPD_transp_1_N"/>
    <property type="match status" value="1"/>
</dbReference>
<dbReference type="PROSITE" id="PS50928">
    <property type="entry name" value="ABC_TM1"/>
    <property type="match status" value="1"/>
</dbReference>
<dbReference type="GO" id="GO:0055085">
    <property type="term" value="P:transmembrane transport"/>
    <property type="evidence" value="ECO:0007669"/>
    <property type="project" value="InterPro"/>
</dbReference>
<evidence type="ECO:0000313" key="10">
    <source>
        <dbReference type="Proteomes" id="UP000298588"/>
    </source>
</evidence>
<feature type="transmembrane region" description="Helical" evidence="7">
    <location>
        <begin position="235"/>
        <end position="261"/>
    </location>
</feature>
<dbReference type="AlphaFoldDB" id="A0A4D7QPE5"/>
<dbReference type="PANTHER" id="PTHR43163:SF6">
    <property type="entry name" value="DIPEPTIDE TRANSPORT SYSTEM PERMEASE PROTEIN DPPB-RELATED"/>
    <property type="match status" value="1"/>
</dbReference>
<evidence type="ECO:0000256" key="5">
    <source>
        <dbReference type="ARBA" id="ARBA00022989"/>
    </source>
</evidence>
<keyword evidence="6 7" id="KW-0472">Membrane</keyword>
<dbReference type="RefSeq" id="WP_137100768.1">
    <property type="nucleotide sequence ID" value="NZ_CP039865.1"/>
</dbReference>
<keyword evidence="3" id="KW-1003">Cell membrane</keyword>
<evidence type="ECO:0000256" key="4">
    <source>
        <dbReference type="ARBA" id="ARBA00022692"/>
    </source>
</evidence>
<proteinExistence type="inferred from homology"/>
<feature type="transmembrane region" description="Helical" evidence="7">
    <location>
        <begin position="135"/>
        <end position="158"/>
    </location>
</feature>
<keyword evidence="5 7" id="KW-1133">Transmembrane helix</keyword>
<dbReference type="InterPro" id="IPR000515">
    <property type="entry name" value="MetI-like"/>
</dbReference>
<organism evidence="9 10">
    <name type="scientific">Phreatobacter aquaticus</name>
    <dbReference type="NCBI Taxonomy" id="2570229"/>
    <lineage>
        <taxon>Bacteria</taxon>
        <taxon>Pseudomonadati</taxon>
        <taxon>Pseudomonadota</taxon>
        <taxon>Alphaproteobacteria</taxon>
        <taxon>Hyphomicrobiales</taxon>
        <taxon>Phreatobacteraceae</taxon>
        <taxon>Phreatobacter</taxon>
    </lineage>
</organism>
<protein>
    <submittedName>
        <fullName evidence="9">ABC transporter permease</fullName>
    </submittedName>
</protein>
<evidence type="ECO:0000256" key="7">
    <source>
        <dbReference type="RuleBase" id="RU363032"/>
    </source>
</evidence>
<comment type="subcellular location">
    <subcellularLocation>
        <location evidence="1 7">Cell membrane</location>
        <topology evidence="1 7">Multi-pass membrane protein</topology>
    </subcellularLocation>
</comment>
<feature type="transmembrane region" description="Helical" evidence="7">
    <location>
        <begin position="281"/>
        <end position="304"/>
    </location>
</feature>
<keyword evidence="2 7" id="KW-0813">Transport</keyword>
<accession>A0A4D7QPE5</accession>
<evidence type="ECO:0000256" key="6">
    <source>
        <dbReference type="ARBA" id="ARBA00023136"/>
    </source>
</evidence>